<dbReference type="Proteomes" id="UP000604046">
    <property type="component" value="Unassembled WGS sequence"/>
</dbReference>
<protein>
    <submittedName>
        <fullName evidence="1">Dync2h1 protein</fullName>
    </submittedName>
</protein>
<dbReference type="PANTHER" id="PTHR45703">
    <property type="entry name" value="DYNEIN HEAVY CHAIN"/>
    <property type="match status" value="1"/>
</dbReference>
<dbReference type="GO" id="GO:0045505">
    <property type="term" value="F:dynein intermediate chain binding"/>
    <property type="evidence" value="ECO:0007669"/>
    <property type="project" value="InterPro"/>
</dbReference>
<keyword evidence="2" id="KW-1185">Reference proteome</keyword>
<proteinExistence type="predicted"/>
<comment type="caution">
    <text evidence="1">The sequence shown here is derived from an EMBL/GenBank/DDBJ whole genome shotgun (WGS) entry which is preliminary data.</text>
</comment>
<dbReference type="EMBL" id="CAJNDS010002812">
    <property type="protein sequence ID" value="CAE7606662.1"/>
    <property type="molecule type" value="Genomic_DNA"/>
</dbReference>
<dbReference type="GO" id="GO:0007018">
    <property type="term" value="P:microtubule-based movement"/>
    <property type="evidence" value="ECO:0007669"/>
    <property type="project" value="InterPro"/>
</dbReference>
<organism evidence="1 2">
    <name type="scientific">Symbiodinium natans</name>
    <dbReference type="NCBI Taxonomy" id="878477"/>
    <lineage>
        <taxon>Eukaryota</taxon>
        <taxon>Sar</taxon>
        <taxon>Alveolata</taxon>
        <taxon>Dinophyceae</taxon>
        <taxon>Suessiales</taxon>
        <taxon>Symbiodiniaceae</taxon>
        <taxon>Symbiodinium</taxon>
    </lineage>
</organism>
<name>A0A812V310_9DINO</name>
<evidence type="ECO:0000313" key="2">
    <source>
        <dbReference type="Proteomes" id="UP000604046"/>
    </source>
</evidence>
<dbReference type="AlphaFoldDB" id="A0A812V310"/>
<evidence type="ECO:0000313" key="1">
    <source>
        <dbReference type="EMBL" id="CAE7606662.1"/>
    </source>
</evidence>
<dbReference type="InterPro" id="IPR027417">
    <property type="entry name" value="P-loop_NTPase"/>
</dbReference>
<gene>
    <name evidence="1" type="primary">Dync2h1</name>
    <name evidence="1" type="ORF">SNAT2548_LOCUS34497</name>
</gene>
<dbReference type="Gene3D" id="3.40.50.300">
    <property type="entry name" value="P-loop containing nucleotide triphosphate hydrolases"/>
    <property type="match status" value="1"/>
</dbReference>
<dbReference type="InterPro" id="IPR026983">
    <property type="entry name" value="DHC"/>
</dbReference>
<reference evidence="1" key="1">
    <citation type="submission" date="2021-02" db="EMBL/GenBank/DDBJ databases">
        <authorList>
            <person name="Dougan E. K."/>
            <person name="Rhodes N."/>
            <person name="Thang M."/>
            <person name="Chan C."/>
        </authorList>
    </citation>
    <scope>NUCLEOTIDE SEQUENCE</scope>
</reference>
<sequence length="346" mass="37888">MGFDELQVLCFDGAPDAAWSEGLHGLLDSTGAAGDPKLIGPTDHQPSFYIHHLPTTLTAKRVLDNWCARLPTLASWLPKQGRTEVARLMERFDAVCAMRPSSKDASRDFRSMEALYLASMLLRILETLLADPPQSRDKVMPGQLAAGRHLSTSLSMVMTAQSRKEMTGRFEAFAEMVTKANQPEAVAFDYVRYAGACYAFALTWSVAIGPNGIPLRELSRWCQANIPGFQLPKGCHKLTDVFVDGSSKDQETGYLNPWYSQLPVAMHEDQSKRAHYGDVAVPTVPGMSYSYLSYTLLLAGNNVFISGSPSVGKTMTVSSTEQSLAVLQKWDATSNVHLTILSFGVA</sequence>
<dbReference type="GO" id="GO:0051959">
    <property type="term" value="F:dynein light intermediate chain binding"/>
    <property type="evidence" value="ECO:0007669"/>
    <property type="project" value="InterPro"/>
</dbReference>
<accession>A0A812V310</accession>
<dbReference type="GO" id="GO:0030286">
    <property type="term" value="C:dynein complex"/>
    <property type="evidence" value="ECO:0007669"/>
    <property type="project" value="InterPro"/>
</dbReference>